<dbReference type="AlphaFoldDB" id="A0A2N9I4S1"/>
<organism evidence="2">
    <name type="scientific">Fagus sylvatica</name>
    <name type="common">Beechnut</name>
    <dbReference type="NCBI Taxonomy" id="28930"/>
    <lineage>
        <taxon>Eukaryota</taxon>
        <taxon>Viridiplantae</taxon>
        <taxon>Streptophyta</taxon>
        <taxon>Embryophyta</taxon>
        <taxon>Tracheophyta</taxon>
        <taxon>Spermatophyta</taxon>
        <taxon>Magnoliopsida</taxon>
        <taxon>eudicotyledons</taxon>
        <taxon>Gunneridae</taxon>
        <taxon>Pentapetalae</taxon>
        <taxon>rosids</taxon>
        <taxon>fabids</taxon>
        <taxon>Fagales</taxon>
        <taxon>Fagaceae</taxon>
        <taxon>Fagus</taxon>
    </lineage>
</organism>
<dbReference type="InterPro" id="IPR036691">
    <property type="entry name" value="Endo/exonu/phosph_ase_sf"/>
</dbReference>
<dbReference type="PROSITE" id="PS50878">
    <property type="entry name" value="RT_POL"/>
    <property type="match status" value="1"/>
</dbReference>
<dbReference type="Gene3D" id="3.60.10.10">
    <property type="entry name" value="Endonuclease/exonuclease/phosphatase"/>
    <property type="match status" value="1"/>
</dbReference>
<dbReference type="InterPro" id="IPR000477">
    <property type="entry name" value="RT_dom"/>
</dbReference>
<reference evidence="2" key="1">
    <citation type="submission" date="2018-02" db="EMBL/GenBank/DDBJ databases">
        <authorList>
            <person name="Cohen D.B."/>
            <person name="Kent A.D."/>
        </authorList>
    </citation>
    <scope>NUCLEOTIDE SEQUENCE</scope>
</reference>
<evidence type="ECO:0000313" key="2">
    <source>
        <dbReference type="EMBL" id="SPD19388.1"/>
    </source>
</evidence>
<dbReference type="CDD" id="cd01650">
    <property type="entry name" value="RT_nLTR_like"/>
    <property type="match status" value="1"/>
</dbReference>
<dbReference type="Pfam" id="PF00078">
    <property type="entry name" value="RVT_1"/>
    <property type="match status" value="1"/>
</dbReference>
<dbReference type="InterPro" id="IPR005135">
    <property type="entry name" value="Endo/exonuclease/phosphatase"/>
</dbReference>
<sequence>MNLVSWNCQGLGNPKAVRALHSMVKSKGPKVLFLMETKLSSRRMVDIRTKVGFDYAITEPSVGQSGGLALLWKQKVDVRIQNFSQHHIDAHMDSIQLQCWRFIGFYGRLEQHRRRESWALLKHLNSLDSLPWLCIGDFNEILATSEKSGGQDQSIRQILDFQETVNSCAFIDLGYQVARYTWNNNIDDEANIQRRLDRALATLSWLDFIPMYTVTHCPSSISDHLALVIDTAPTARPRRRQKAVRRFEEKWATLSACEEVIRSSWQKHTSEGSPMYRLCQKLSRCRMALMDWSREDFGDLSTRIQHKLTAIEALHTDNYRGQHNPQLRLLREELNLLLHQDELHWRQRSREVWLAAGDKNTKFFHQQAKQRRGKNTIKIGLDWEDTVSAIDGVVTPDMNLHAHISFHCYGGQDVGTAVLSVLNSGFLLRKVNHSHIVLVPKRKNPQRMSDYRPIRLSNVVYKILSKVLANRMKRVLPWITSESQSAFVPRRQITDNINVAFELMHGLRNRQRGKLCQMAIKLDMSKVYDRVEWGFLERVMVRMGFERRWINLMMMCVRTTSYSVLLNRKPIGYIKPSRGIREGDPLSPYLFLLCAEGLSALLRKVERDRKISGVSVCRGGPKISHLLFFDDSLLFCCVSSAEMPPSNEGPGNHLWGVQGTVNFEKYLGLPALVGKSKQQTFTGRKELIARRLQGWKERLLSRAGQAILIKTTAQAIPTYTMSCFKLPKVCILASRALLLRGMKWSIDNGREVNIWKDEWGVSALTKCSNAREVQWVSKLIDEERGVWNVPILHEIFEQDSIQKIQQIPLHDTRSVDGFSWKPHPTGVFTVKTAYNLAVSPKFRGEEGDSSNRTQHECVWKALWKLKMPNKVKIHLWRACMGALPTRFSLRRRRVLADPICPICSGEDETTTHALWSCPYAGTIWALAPGKFQKMPSSAPDFFLLALRIFKDLPRDLVELWAVTTWAI</sequence>
<protein>
    <recommendedName>
        <fullName evidence="1">Reverse transcriptase domain-containing protein</fullName>
    </recommendedName>
</protein>
<evidence type="ECO:0000259" key="1">
    <source>
        <dbReference type="PROSITE" id="PS50878"/>
    </source>
</evidence>
<dbReference type="InterPro" id="IPR052343">
    <property type="entry name" value="Retrotransposon-Effector_Assoc"/>
</dbReference>
<name>A0A2N9I4S1_FAGSY</name>
<dbReference type="EMBL" id="OIVN01004813">
    <property type="protein sequence ID" value="SPD19388.1"/>
    <property type="molecule type" value="Genomic_DNA"/>
</dbReference>
<accession>A0A2N9I4S1</accession>
<dbReference type="PANTHER" id="PTHR46890">
    <property type="entry name" value="NON-LTR RETROLELEMENT REVERSE TRANSCRIPTASE-LIKE PROTEIN-RELATED"/>
    <property type="match status" value="1"/>
</dbReference>
<feature type="domain" description="Reverse transcriptase" evidence="1">
    <location>
        <begin position="420"/>
        <end position="707"/>
    </location>
</feature>
<dbReference type="SUPFAM" id="SSF56219">
    <property type="entry name" value="DNase I-like"/>
    <property type="match status" value="1"/>
</dbReference>
<proteinExistence type="predicted"/>
<dbReference type="Pfam" id="PF13966">
    <property type="entry name" value="zf-RVT"/>
    <property type="match status" value="1"/>
</dbReference>
<dbReference type="GO" id="GO:0003824">
    <property type="term" value="F:catalytic activity"/>
    <property type="evidence" value="ECO:0007669"/>
    <property type="project" value="InterPro"/>
</dbReference>
<dbReference type="PANTHER" id="PTHR46890:SF48">
    <property type="entry name" value="RNA-DIRECTED DNA POLYMERASE"/>
    <property type="match status" value="1"/>
</dbReference>
<dbReference type="Pfam" id="PF03372">
    <property type="entry name" value="Exo_endo_phos"/>
    <property type="match status" value="1"/>
</dbReference>
<gene>
    <name evidence="2" type="ORF">FSB_LOCUS47270</name>
</gene>
<dbReference type="InterPro" id="IPR026960">
    <property type="entry name" value="RVT-Znf"/>
</dbReference>